<feature type="chain" id="PRO_5047345823" evidence="1">
    <location>
        <begin position="23"/>
        <end position="558"/>
    </location>
</feature>
<proteinExistence type="predicted"/>
<feature type="domain" description="DUF6531" evidence="2">
    <location>
        <begin position="24"/>
        <end position="91"/>
    </location>
</feature>
<reference evidence="3 4" key="1">
    <citation type="submission" date="2024-02" db="EMBL/GenBank/DDBJ databases">
        <title>A Gaetbulibacter species isolated from tidal flats and genomic insights of their niches.</title>
        <authorList>
            <person name="Ye Y."/>
        </authorList>
    </citation>
    <scope>NUCLEOTIDE SEQUENCE [LARGE SCALE GENOMIC DNA]</scope>
    <source>
        <strain evidence="3 4">KYW382</strain>
    </source>
</reference>
<evidence type="ECO:0000259" key="2">
    <source>
        <dbReference type="Pfam" id="PF20148"/>
    </source>
</evidence>
<keyword evidence="4" id="KW-1185">Reference proteome</keyword>
<name>A0ABW7N1G7_9FLAO</name>
<evidence type="ECO:0000313" key="3">
    <source>
        <dbReference type="EMBL" id="MFH6772959.1"/>
    </source>
</evidence>
<protein>
    <submittedName>
        <fullName evidence="3">DUF6531 domain-containing protein</fullName>
    </submittedName>
</protein>
<sequence length="558" mass="64101">MKLKQFSTLVFTFLALHLTAFAGVNLKNGNFYISYTDLSQISPYTAFKDITRTYNSKATRIGLFGYGWGVEFQTHLYAYPDGTVVIQEHGSGGRTMYTSQFATDDMLEDMIDQIIDAEIEDGALDYNPDAILERRKKLTENAALRSVYWDKYVKKGLLEPFYGMPEGMQWDSFQRGNQRLEKTGFGFERVSGREIEQFDNDGNLILKDNGNGVFTKLEYIENRITKMINADGSEVYFKTNADGFIIELSSSVNDNVSVFKYDGQDLVYSKDVEGNIYGFEYDNHHNLIKIIYNLDRQEGVKEDAMIMEYSPKTYYISKIIDRNGDITEYNYLVFYKEDGSVDDDHYGTEVTKRGFNGQPLKNSYEYFIGVKRDGNRFTQKIKTTINGITTETTYDDLCNVPTLIIRGNRSTAFKYNNRCLLTYKATNYDTITMRYHPKLEKIVYVKNNNGETEFEYSDDGDLTYAKKGDNWVRLIYNENGKISKMEQEKNSLIFTYNDIGKPIKIEMEEVGAIKVEYDKYGEITRVSSDEGSNISLKVTQAFQNLLALVKPAGVNLNM</sequence>
<dbReference type="RefSeq" id="WP_344741995.1">
    <property type="nucleotide sequence ID" value="NZ_BAABAY010000007.1"/>
</dbReference>
<accession>A0ABW7N1G7</accession>
<gene>
    <name evidence="3" type="ORF">V8G58_13530</name>
</gene>
<feature type="signal peptide" evidence="1">
    <location>
        <begin position="1"/>
        <end position="22"/>
    </location>
</feature>
<organism evidence="3 4">
    <name type="scientific">Gaetbulibacter aestuarii</name>
    <dbReference type="NCBI Taxonomy" id="1502358"/>
    <lineage>
        <taxon>Bacteria</taxon>
        <taxon>Pseudomonadati</taxon>
        <taxon>Bacteroidota</taxon>
        <taxon>Flavobacteriia</taxon>
        <taxon>Flavobacteriales</taxon>
        <taxon>Flavobacteriaceae</taxon>
        <taxon>Gaetbulibacter</taxon>
    </lineage>
</organism>
<dbReference type="Proteomes" id="UP001610100">
    <property type="component" value="Unassembled WGS sequence"/>
</dbReference>
<evidence type="ECO:0000256" key="1">
    <source>
        <dbReference type="SAM" id="SignalP"/>
    </source>
</evidence>
<keyword evidence="1" id="KW-0732">Signal</keyword>
<dbReference type="InterPro" id="IPR045351">
    <property type="entry name" value="DUF6531"/>
</dbReference>
<dbReference type="Pfam" id="PF20148">
    <property type="entry name" value="DUF6531"/>
    <property type="match status" value="1"/>
</dbReference>
<dbReference type="EMBL" id="JBAWKB010000005">
    <property type="protein sequence ID" value="MFH6772959.1"/>
    <property type="molecule type" value="Genomic_DNA"/>
</dbReference>
<comment type="caution">
    <text evidence="3">The sequence shown here is derived from an EMBL/GenBank/DDBJ whole genome shotgun (WGS) entry which is preliminary data.</text>
</comment>
<evidence type="ECO:0000313" key="4">
    <source>
        <dbReference type="Proteomes" id="UP001610100"/>
    </source>
</evidence>